<dbReference type="OrthoDB" id="5985073at2759"/>
<dbReference type="InterPro" id="IPR011047">
    <property type="entry name" value="Quinoprotein_ADH-like_sf"/>
</dbReference>
<accession>A0A194X6P9</accession>
<sequence>MKLSHFVRCSAIPVLVHSLAPTDEPRDADPPQSGYLPNHNISPALLSSYTKKWTMKYNTAEEFYANPLVYTAPNTTKELVILASIQNIVRILDSTTGALIISRTLDAPYVSSDSNCNDGATVGITGTPIIDTTSNIMYLFTKGYCNGLPGPQGVINGAYKFWALNVPSLTIVPGYPVLIKGPASNDPQRYFIGGTILQRPGLAMMQIKWLVGDSVIAGFGGHCDSMNYTDILIAVSKTPSKGVTDMMEMEVSPGEPADPNLLLGKGGKAGIWQSGMGIAADTVNNRVFFSTGWPRCQQRSYRSPAPGKAGTSTLDQAIVNIGVDPVTGLLKQQDYFSPINYEKLNAGDKDLSSSGVTLLDPITFSGGGVNRVGVAGSKAGVIYVVNADNLGGFKMGPNSSDAGKLSDFEKKGFRLTSSVLQELTFAGFCTTCGALQAWKKVLNAQGQPNFAFAAESNIPLGCHNTPTVTSLNGVAGTAIVWLADTSKGLVAFHAVPNGSVLTQITLPGSGGLQKFHRPIFGNNHVYVTSSNKLIAIGGVAQ</sequence>
<dbReference type="EMBL" id="KQ947417">
    <property type="protein sequence ID" value="KUJ15855.1"/>
    <property type="molecule type" value="Genomic_DNA"/>
</dbReference>
<organism evidence="1 2">
    <name type="scientific">Mollisia scopiformis</name>
    <name type="common">Conifer needle endophyte fungus</name>
    <name type="synonym">Phialocephala scopiformis</name>
    <dbReference type="NCBI Taxonomy" id="149040"/>
    <lineage>
        <taxon>Eukaryota</taxon>
        <taxon>Fungi</taxon>
        <taxon>Dikarya</taxon>
        <taxon>Ascomycota</taxon>
        <taxon>Pezizomycotina</taxon>
        <taxon>Leotiomycetes</taxon>
        <taxon>Helotiales</taxon>
        <taxon>Mollisiaceae</taxon>
        <taxon>Mollisia</taxon>
    </lineage>
</organism>
<gene>
    <name evidence="1" type="ORF">LY89DRAFT_670394</name>
</gene>
<protein>
    <submittedName>
        <fullName evidence="1">Uncharacterized protein</fullName>
    </submittedName>
</protein>
<dbReference type="AlphaFoldDB" id="A0A194X6P9"/>
<keyword evidence="2" id="KW-1185">Reference proteome</keyword>
<proteinExistence type="predicted"/>
<dbReference type="KEGG" id="psco:LY89DRAFT_670394"/>
<reference evidence="1 2" key="1">
    <citation type="submission" date="2015-10" db="EMBL/GenBank/DDBJ databases">
        <title>Full genome of DAOMC 229536 Phialocephala scopiformis, a fungal endophyte of spruce producing the potent anti-insectan compound rugulosin.</title>
        <authorList>
            <consortium name="DOE Joint Genome Institute"/>
            <person name="Walker A.K."/>
            <person name="Frasz S.L."/>
            <person name="Seifert K.A."/>
            <person name="Miller J.D."/>
            <person name="Mondo S.J."/>
            <person name="Labutti K."/>
            <person name="Lipzen A."/>
            <person name="Dockter R."/>
            <person name="Kennedy M."/>
            <person name="Grigoriev I.V."/>
            <person name="Spatafora J.W."/>
        </authorList>
    </citation>
    <scope>NUCLEOTIDE SEQUENCE [LARGE SCALE GENOMIC DNA]</scope>
    <source>
        <strain evidence="1 2">CBS 120377</strain>
    </source>
</reference>
<dbReference type="SUPFAM" id="SSF50998">
    <property type="entry name" value="Quinoprotein alcohol dehydrogenase-like"/>
    <property type="match status" value="1"/>
</dbReference>
<dbReference type="Proteomes" id="UP000070700">
    <property type="component" value="Unassembled WGS sequence"/>
</dbReference>
<dbReference type="InParanoid" id="A0A194X6P9"/>
<dbReference type="GeneID" id="28822885"/>
<evidence type="ECO:0000313" key="1">
    <source>
        <dbReference type="EMBL" id="KUJ15855.1"/>
    </source>
</evidence>
<evidence type="ECO:0000313" key="2">
    <source>
        <dbReference type="Proteomes" id="UP000070700"/>
    </source>
</evidence>
<dbReference type="RefSeq" id="XP_018070210.1">
    <property type="nucleotide sequence ID" value="XM_018213159.1"/>
</dbReference>
<name>A0A194X6P9_MOLSC</name>